<dbReference type="PANTHER" id="PTHR35519:SF2">
    <property type="entry name" value="PH DOMAIN PROTEIN"/>
    <property type="match status" value="1"/>
</dbReference>
<sequence length="167" mass="17918">MSNSPDRSASEADGYAPTLKRLNQISRLLDNAITIPGTQVGIGLDPILGLIPVGGDVLGVMLSIYIIIESARLGVSRASLSRMVVNIIIDSLIGAVPMLGDFFDFAWTANNYNIKLLEDYLKSPGEKKKADQGFIIVLFAGLLLLAIVLIALPVILIRLLWNALTGS</sequence>
<evidence type="ECO:0008006" key="4">
    <source>
        <dbReference type="Google" id="ProtNLM"/>
    </source>
</evidence>
<dbReference type="AlphaFoldDB" id="A0A3S1ICR2"/>
<evidence type="ECO:0000313" key="2">
    <source>
        <dbReference type="EMBL" id="RUS95455.1"/>
    </source>
</evidence>
<protein>
    <recommendedName>
        <fullName evidence="4">DUF4112 domain-containing protein</fullName>
    </recommendedName>
</protein>
<keyword evidence="1" id="KW-0812">Transmembrane</keyword>
<dbReference type="Proteomes" id="UP000276103">
    <property type="component" value="Unassembled WGS sequence"/>
</dbReference>
<dbReference type="RefSeq" id="WP_127055049.1">
    <property type="nucleotide sequence ID" value="NZ_RSCM01000010.1"/>
</dbReference>
<reference evidence="2 3" key="1">
    <citation type="journal article" date="2019" name="Genome Biol. Evol.">
        <title>Day and night: Metabolic profiles and evolutionary relationships of six axenic non-marine cyanobacteria.</title>
        <authorList>
            <person name="Will S.E."/>
            <person name="Henke P."/>
            <person name="Boedeker C."/>
            <person name="Huang S."/>
            <person name="Brinkmann H."/>
            <person name="Rohde M."/>
            <person name="Jarek M."/>
            <person name="Friedl T."/>
            <person name="Seufert S."/>
            <person name="Schumacher M."/>
            <person name="Overmann J."/>
            <person name="Neumann-Schaal M."/>
            <person name="Petersen J."/>
        </authorList>
    </citation>
    <scope>NUCLEOTIDE SEQUENCE [LARGE SCALE GENOMIC DNA]</scope>
    <source>
        <strain evidence="2 3">SAG 1403-4b</strain>
    </source>
</reference>
<evidence type="ECO:0000256" key="1">
    <source>
        <dbReference type="SAM" id="Phobius"/>
    </source>
</evidence>
<dbReference type="EMBL" id="RSCM01000010">
    <property type="protein sequence ID" value="RUS95455.1"/>
    <property type="molecule type" value="Genomic_DNA"/>
</dbReference>
<feature type="transmembrane region" description="Helical" evidence="1">
    <location>
        <begin position="134"/>
        <end position="161"/>
    </location>
</feature>
<keyword evidence="3" id="KW-1185">Reference proteome</keyword>
<gene>
    <name evidence="2" type="ORF">DSM107003_31580</name>
</gene>
<keyword evidence="1" id="KW-1133">Transmembrane helix</keyword>
<keyword evidence="1" id="KW-0472">Membrane</keyword>
<dbReference type="Pfam" id="PF13430">
    <property type="entry name" value="DUF4112"/>
    <property type="match status" value="1"/>
</dbReference>
<proteinExistence type="predicted"/>
<name>A0A3S1ICR2_ANAVA</name>
<accession>A0A3S1ICR2</accession>
<dbReference type="PANTHER" id="PTHR35519">
    <property type="entry name" value="MEMBRANE PROTEINS"/>
    <property type="match status" value="1"/>
</dbReference>
<evidence type="ECO:0000313" key="3">
    <source>
        <dbReference type="Proteomes" id="UP000276103"/>
    </source>
</evidence>
<comment type="caution">
    <text evidence="2">The sequence shown here is derived from an EMBL/GenBank/DDBJ whole genome shotgun (WGS) entry which is preliminary data.</text>
</comment>
<dbReference type="InterPro" id="IPR025187">
    <property type="entry name" value="DUF4112"/>
</dbReference>
<feature type="transmembrane region" description="Helical" evidence="1">
    <location>
        <begin position="47"/>
        <end position="68"/>
    </location>
</feature>
<organism evidence="2 3">
    <name type="scientific">Trichormus variabilis SAG 1403-4b</name>
    <dbReference type="NCBI Taxonomy" id="447716"/>
    <lineage>
        <taxon>Bacteria</taxon>
        <taxon>Bacillati</taxon>
        <taxon>Cyanobacteriota</taxon>
        <taxon>Cyanophyceae</taxon>
        <taxon>Nostocales</taxon>
        <taxon>Nostocaceae</taxon>
        <taxon>Trichormus</taxon>
    </lineage>
</organism>
<dbReference type="OrthoDB" id="513552at2"/>